<gene>
    <name evidence="1" type="ORF">V6N12_019033</name>
</gene>
<accession>A0ABR2BAH8</accession>
<evidence type="ECO:0000313" key="2">
    <source>
        <dbReference type="Proteomes" id="UP001472677"/>
    </source>
</evidence>
<evidence type="ECO:0000313" key="1">
    <source>
        <dbReference type="EMBL" id="KAK8503862.1"/>
    </source>
</evidence>
<organism evidence="1 2">
    <name type="scientific">Hibiscus sabdariffa</name>
    <name type="common">roselle</name>
    <dbReference type="NCBI Taxonomy" id="183260"/>
    <lineage>
        <taxon>Eukaryota</taxon>
        <taxon>Viridiplantae</taxon>
        <taxon>Streptophyta</taxon>
        <taxon>Embryophyta</taxon>
        <taxon>Tracheophyta</taxon>
        <taxon>Spermatophyta</taxon>
        <taxon>Magnoliopsida</taxon>
        <taxon>eudicotyledons</taxon>
        <taxon>Gunneridae</taxon>
        <taxon>Pentapetalae</taxon>
        <taxon>rosids</taxon>
        <taxon>malvids</taxon>
        <taxon>Malvales</taxon>
        <taxon>Malvaceae</taxon>
        <taxon>Malvoideae</taxon>
        <taxon>Hibiscus</taxon>
    </lineage>
</organism>
<sequence length="81" mass="9350">MLSENPDVHRAVRQRTMFGSTECICTWFAGNRHQPCLQDRCNEEGNRAHGKHDSNGKCSTFGVFNKFMTRSYMNQGSMQEF</sequence>
<reference evidence="1 2" key="1">
    <citation type="journal article" date="2024" name="G3 (Bethesda)">
        <title>Genome assembly of Hibiscus sabdariffa L. provides insights into metabolisms of medicinal natural products.</title>
        <authorList>
            <person name="Kim T."/>
        </authorList>
    </citation>
    <scope>NUCLEOTIDE SEQUENCE [LARGE SCALE GENOMIC DNA]</scope>
    <source>
        <strain evidence="1">TK-2024</strain>
        <tissue evidence="1">Old leaves</tissue>
    </source>
</reference>
<name>A0ABR2BAH8_9ROSI</name>
<keyword evidence="2" id="KW-1185">Reference proteome</keyword>
<dbReference type="Proteomes" id="UP001472677">
    <property type="component" value="Unassembled WGS sequence"/>
</dbReference>
<proteinExistence type="predicted"/>
<comment type="caution">
    <text evidence="1">The sequence shown here is derived from an EMBL/GenBank/DDBJ whole genome shotgun (WGS) entry which is preliminary data.</text>
</comment>
<protein>
    <submittedName>
        <fullName evidence="1">Uncharacterized protein</fullName>
    </submittedName>
</protein>
<dbReference type="EMBL" id="JBBPBM010000147">
    <property type="protein sequence ID" value="KAK8503862.1"/>
    <property type="molecule type" value="Genomic_DNA"/>
</dbReference>